<reference evidence="1" key="1">
    <citation type="submission" date="2022-03" db="EMBL/GenBank/DDBJ databases">
        <authorList>
            <person name="Lindestad O."/>
        </authorList>
    </citation>
    <scope>NUCLEOTIDE SEQUENCE</scope>
</reference>
<evidence type="ECO:0000313" key="1">
    <source>
        <dbReference type="EMBL" id="CAH2248986.1"/>
    </source>
</evidence>
<accession>A0A8S4S4U4</accession>
<comment type="caution">
    <text evidence="1">The sequence shown here is derived from an EMBL/GenBank/DDBJ whole genome shotgun (WGS) entry which is preliminary data.</text>
</comment>
<gene>
    <name evidence="1" type="primary">jg17743</name>
    <name evidence="1" type="ORF">PAEG_LOCUS21837</name>
</gene>
<dbReference type="AlphaFoldDB" id="A0A8S4S4U4"/>
<proteinExistence type="predicted"/>
<dbReference type="PROSITE" id="PS51257">
    <property type="entry name" value="PROKAR_LIPOPROTEIN"/>
    <property type="match status" value="1"/>
</dbReference>
<dbReference type="Proteomes" id="UP000838756">
    <property type="component" value="Unassembled WGS sequence"/>
</dbReference>
<sequence length="142" mass="15410">MERVADLEHGAAAALASTSASCGRARAPPIVRADSYFLSYRINLGPSLMYVPKELVQNVVIKNNIIIIIIKLGLKYCNLPDAGRLLGAGGVTVWRAASSGLARAPRLTRRYTISPHSRSVGSCSEKPRSCLLSFVWSRVWPS</sequence>
<keyword evidence="2" id="KW-1185">Reference proteome</keyword>
<evidence type="ECO:0000313" key="2">
    <source>
        <dbReference type="Proteomes" id="UP000838756"/>
    </source>
</evidence>
<name>A0A8S4S4U4_9NEOP</name>
<protein>
    <submittedName>
        <fullName evidence="1">Jg17743 protein</fullName>
    </submittedName>
</protein>
<dbReference type="EMBL" id="CAKXAJ010025990">
    <property type="protein sequence ID" value="CAH2248986.1"/>
    <property type="molecule type" value="Genomic_DNA"/>
</dbReference>
<organism evidence="1 2">
    <name type="scientific">Pararge aegeria aegeria</name>
    <dbReference type="NCBI Taxonomy" id="348720"/>
    <lineage>
        <taxon>Eukaryota</taxon>
        <taxon>Metazoa</taxon>
        <taxon>Ecdysozoa</taxon>
        <taxon>Arthropoda</taxon>
        <taxon>Hexapoda</taxon>
        <taxon>Insecta</taxon>
        <taxon>Pterygota</taxon>
        <taxon>Neoptera</taxon>
        <taxon>Endopterygota</taxon>
        <taxon>Lepidoptera</taxon>
        <taxon>Glossata</taxon>
        <taxon>Ditrysia</taxon>
        <taxon>Papilionoidea</taxon>
        <taxon>Nymphalidae</taxon>
        <taxon>Satyrinae</taxon>
        <taxon>Satyrini</taxon>
        <taxon>Parargina</taxon>
        <taxon>Pararge</taxon>
    </lineage>
</organism>